<accession>A0ACB8Z8A6</accession>
<name>A0ACB8Z8A6_ARCLA</name>
<proteinExistence type="predicted"/>
<evidence type="ECO:0000313" key="2">
    <source>
        <dbReference type="Proteomes" id="UP001055879"/>
    </source>
</evidence>
<gene>
    <name evidence="1" type="ORF">L6452_32240</name>
</gene>
<keyword evidence="2" id="KW-1185">Reference proteome</keyword>
<reference evidence="1 2" key="2">
    <citation type="journal article" date="2022" name="Mol. Ecol. Resour.">
        <title>The genomes of chicory, endive, great burdock and yacon provide insights into Asteraceae paleo-polyploidization history and plant inulin production.</title>
        <authorList>
            <person name="Fan W."/>
            <person name="Wang S."/>
            <person name="Wang H."/>
            <person name="Wang A."/>
            <person name="Jiang F."/>
            <person name="Liu H."/>
            <person name="Zhao H."/>
            <person name="Xu D."/>
            <person name="Zhang Y."/>
        </authorList>
    </citation>
    <scope>NUCLEOTIDE SEQUENCE [LARGE SCALE GENOMIC DNA]</scope>
    <source>
        <strain evidence="2">cv. Niubang</strain>
    </source>
</reference>
<reference evidence="2" key="1">
    <citation type="journal article" date="2022" name="Mol. Ecol. Resour.">
        <title>The genomes of chicory, endive, great burdock and yacon provide insights into Asteraceae palaeo-polyploidization history and plant inulin production.</title>
        <authorList>
            <person name="Fan W."/>
            <person name="Wang S."/>
            <person name="Wang H."/>
            <person name="Wang A."/>
            <person name="Jiang F."/>
            <person name="Liu H."/>
            <person name="Zhao H."/>
            <person name="Xu D."/>
            <person name="Zhang Y."/>
        </authorList>
    </citation>
    <scope>NUCLEOTIDE SEQUENCE [LARGE SCALE GENOMIC DNA]</scope>
    <source>
        <strain evidence="2">cv. Niubang</strain>
    </source>
</reference>
<protein>
    <submittedName>
        <fullName evidence="1">Uncharacterized protein</fullName>
    </submittedName>
</protein>
<evidence type="ECO:0000313" key="1">
    <source>
        <dbReference type="EMBL" id="KAI3692425.1"/>
    </source>
</evidence>
<sequence>MRETLPMDKLAKLYIDEVVSRHSVPRSIVSDRDSRFNSKFWDGLQRELGTKVKLSTTYHPQTDGQSERMIQTLEDMLQSCVIDFGGSWDSCLPLVEFAYNNNFHSSIGMAPFEALYGRKCRTAVCWLEAGEKQFAGPEIVQATTDKVKGIREWLKAAQDRQKSYADKKRRPVEFQVGERVMLKVSPWKGIIRFGKRGKLSPRFLGPFTILDKVGLQAYRLDLPPEMDGIHPTFRVCYLLKCLAKEESVIPLTEIRVDNGNRCVEEQEAILESKTKQLRHKEVTMVKV</sequence>
<organism evidence="1 2">
    <name type="scientific">Arctium lappa</name>
    <name type="common">Greater burdock</name>
    <name type="synonym">Lappa major</name>
    <dbReference type="NCBI Taxonomy" id="4217"/>
    <lineage>
        <taxon>Eukaryota</taxon>
        <taxon>Viridiplantae</taxon>
        <taxon>Streptophyta</taxon>
        <taxon>Embryophyta</taxon>
        <taxon>Tracheophyta</taxon>
        <taxon>Spermatophyta</taxon>
        <taxon>Magnoliopsida</taxon>
        <taxon>eudicotyledons</taxon>
        <taxon>Gunneridae</taxon>
        <taxon>Pentapetalae</taxon>
        <taxon>asterids</taxon>
        <taxon>campanulids</taxon>
        <taxon>Asterales</taxon>
        <taxon>Asteraceae</taxon>
        <taxon>Carduoideae</taxon>
        <taxon>Cardueae</taxon>
        <taxon>Arctiinae</taxon>
        <taxon>Arctium</taxon>
    </lineage>
</organism>
<dbReference type="EMBL" id="CM042057">
    <property type="protein sequence ID" value="KAI3692425.1"/>
    <property type="molecule type" value="Genomic_DNA"/>
</dbReference>
<dbReference type="Proteomes" id="UP001055879">
    <property type="component" value="Linkage Group LG11"/>
</dbReference>
<comment type="caution">
    <text evidence="1">The sequence shown here is derived from an EMBL/GenBank/DDBJ whole genome shotgun (WGS) entry which is preliminary data.</text>
</comment>